<proteinExistence type="predicted"/>
<evidence type="ECO:0000313" key="2">
    <source>
        <dbReference type="Proteomes" id="UP000600139"/>
    </source>
</evidence>
<protein>
    <submittedName>
        <fullName evidence="1">Uncharacterized protein</fullName>
    </submittedName>
</protein>
<dbReference type="RefSeq" id="WP_200352432.1">
    <property type="nucleotide sequence ID" value="NZ_BAABHZ010000001.1"/>
</dbReference>
<sequence length="306" mass="32930">MVPNTTDARRMAGAWRPRGCNLEETLSTLARATLRLIDRVTGKSYSADEFEAKILASVAAGTVLERDSPPLDAGLRILGSLTIDGDLVTLPDLIPTGGETPEWTDTGEPADEIVDGWIVDYDTISFRWNIRRVVGGENLAVWYGTDVDSPELVEEYYPLNFGPVPISGVATIELIGTPAQYLLQMAVVNGGDQLYACTRLSPVQWLQLAGSGQRIYAESLTVVHATLLNETIFNDRAEFRDNAIFNGATVFTSNTHFSGKVELGLSSTVTPGSNGGLVFQATSNTSLTVKYKGNDGVVRSAAIPLS</sequence>
<dbReference type="EMBL" id="JAENIK010000012">
    <property type="protein sequence ID" value="MBK1817492.1"/>
    <property type="molecule type" value="Genomic_DNA"/>
</dbReference>
<name>A0A934V8Q0_9BACT</name>
<organism evidence="1 2">
    <name type="scientific">Luteolibacter yonseiensis</name>
    <dbReference type="NCBI Taxonomy" id="1144680"/>
    <lineage>
        <taxon>Bacteria</taxon>
        <taxon>Pseudomonadati</taxon>
        <taxon>Verrucomicrobiota</taxon>
        <taxon>Verrucomicrobiia</taxon>
        <taxon>Verrucomicrobiales</taxon>
        <taxon>Verrucomicrobiaceae</taxon>
        <taxon>Luteolibacter</taxon>
    </lineage>
</organism>
<dbReference type="AlphaFoldDB" id="A0A934V8Q0"/>
<dbReference type="Proteomes" id="UP000600139">
    <property type="component" value="Unassembled WGS sequence"/>
</dbReference>
<accession>A0A934V8Q0</accession>
<keyword evidence="2" id="KW-1185">Reference proteome</keyword>
<comment type="caution">
    <text evidence="1">The sequence shown here is derived from an EMBL/GenBank/DDBJ whole genome shotgun (WGS) entry which is preliminary data.</text>
</comment>
<reference evidence="1" key="1">
    <citation type="submission" date="2021-01" db="EMBL/GenBank/DDBJ databases">
        <title>Modified the classification status of verrucomicrobia.</title>
        <authorList>
            <person name="Feng X."/>
        </authorList>
    </citation>
    <scope>NUCLEOTIDE SEQUENCE</scope>
    <source>
        <strain evidence="1">JCM 18052</strain>
    </source>
</reference>
<evidence type="ECO:0000313" key="1">
    <source>
        <dbReference type="EMBL" id="MBK1817492.1"/>
    </source>
</evidence>
<gene>
    <name evidence="1" type="ORF">JIN84_17865</name>
</gene>